<sequence>MTASGTIWTILASIWACLIRAWTQCWQYCRRRRGSNEGTQVLLANRGIKLVRLPNASGPTCDDDLKEVLGKDFSPFFKRRNRHCTVRLDATGDRVSLLESGSLSSLNSEESGPDHSEDHHHNALTAAESLDRRFWQPTQRHSLLRRGIHNSAHDLMITSAPGPQYSNETPAVSMLDAEPTTPQRLANFLARPFRTNPLKRTKSVSKLDRKRDPFL</sequence>
<feature type="transmembrane region" description="Helical" evidence="1">
    <location>
        <begin position="6"/>
        <end position="23"/>
    </location>
</feature>
<evidence type="ECO:0000313" key="2">
    <source>
        <dbReference type="Proteomes" id="UP000492821"/>
    </source>
</evidence>
<keyword evidence="1" id="KW-1133">Transmembrane helix</keyword>
<dbReference type="AlphaFoldDB" id="A0A7E4W9G4"/>
<evidence type="ECO:0000313" key="3">
    <source>
        <dbReference type="WBParaSite" id="Pan_g8972.t1"/>
    </source>
</evidence>
<reference evidence="3" key="2">
    <citation type="submission" date="2020-10" db="UniProtKB">
        <authorList>
            <consortium name="WormBaseParasite"/>
        </authorList>
    </citation>
    <scope>IDENTIFICATION</scope>
</reference>
<keyword evidence="1" id="KW-0472">Membrane</keyword>
<name>A0A7E4W9G4_PANRE</name>
<protein>
    <submittedName>
        <fullName evidence="3">DUF4808 domain-containing protein</fullName>
    </submittedName>
</protein>
<proteinExistence type="predicted"/>
<dbReference type="Proteomes" id="UP000492821">
    <property type="component" value="Unassembled WGS sequence"/>
</dbReference>
<reference evidence="2" key="1">
    <citation type="journal article" date="2013" name="Genetics">
        <title>The draft genome and transcriptome of Panagrellus redivivus are shaped by the harsh demands of a free-living lifestyle.</title>
        <authorList>
            <person name="Srinivasan J."/>
            <person name="Dillman A.R."/>
            <person name="Macchietto M.G."/>
            <person name="Heikkinen L."/>
            <person name="Lakso M."/>
            <person name="Fracchia K.M."/>
            <person name="Antoshechkin I."/>
            <person name="Mortazavi A."/>
            <person name="Wong G."/>
            <person name="Sternberg P.W."/>
        </authorList>
    </citation>
    <scope>NUCLEOTIDE SEQUENCE [LARGE SCALE GENOMIC DNA]</scope>
    <source>
        <strain evidence="2">MT8872</strain>
    </source>
</reference>
<keyword evidence="1" id="KW-0812">Transmembrane</keyword>
<organism evidence="2 3">
    <name type="scientific">Panagrellus redivivus</name>
    <name type="common">Microworm</name>
    <dbReference type="NCBI Taxonomy" id="6233"/>
    <lineage>
        <taxon>Eukaryota</taxon>
        <taxon>Metazoa</taxon>
        <taxon>Ecdysozoa</taxon>
        <taxon>Nematoda</taxon>
        <taxon>Chromadorea</taxon>
        <taxon>Rhabditida</taxon>
        <taxon>Tylenchina</taxon>
        <taxon>Panagrolaimomorpha</taxon>
        <taxon>Panagrolaimoidea</taxon>
        <taxon>Panagrolaimidae</taxon>
        <taxon>Panagrellus</taxon>
    </lineage>
</organism>
<keyword evidence="2" id="KW-1185">Reference proteome</keyword>
<accession>A0A7E4W9G4</accession>
<dbReference type="WBParaSite" id="Pan_g8972.t1">
    <property type="protein sequence ID" value="Pan_g8972.t1"/>
    <property type="gene ID" value="Pan_g8972"/>
</dbReference>
<evidence type="ECO:0000256" key="1">
    <source>
        <dbReference type="SAM" id="Phobius"/>
    </source>
</evidence>